<organism evidence="3 4">
    <name type="scientific">Diatrype stigma</name>
    <dbReference type="NCBI Taxonomy" id="117547"/>
    <lineage>
        <taxon>Eukaryota</taxon>
        <taxon>Fungi</taxon>
        <taxon>Dikarya</taxon>
        <taxon>Ascomycota</taxon>
        <taxon>Pezizomycotina</taxon>
        <taxon>Sordariomycetes</taxon>
        <taxon>Xylariomycetidae</taxon>
        <taxon>Xylariales</taxon>
        <taxon>Diatrypaceae</taxon>
        <taxon>Diatrype</taxon>
    </lineage>
</organism>
<dbReference type="InterPro" id="IPR044149">
    <property type="entry name" value="Nitrilases_CHs"/>
</dbReference>
<evidence type="ECO:0000259" key="2">
    <source>
        <dbReference type="PROSITE" id="PS50263"/>
    </source>
</evidence>
<dbReference type="EMBL" id="JAKJXP020000075">
    <property type="protein sequence ID" value="KAK7749312.1"/>
    <property type="molecule type" value="Genomic_DNA"/>
</dbReference>
<dbReference type="AlphaFoldDB" id="A0AAN9YNV5"/>
<dbReference type="Proteomes" id="UP001320420">
    <property type="component" value="Unassembled WGS sequence"/>
</dbReference>
<protein>
    <submittedName>
        <fullName evidence="3">Nitrilase</fullName>
    </submittedName>
</protein>
<proteinExistence type="inferred from homology"/>
<dbReference type="PANTHER" id="PTHR46044">
    <property type="entry name" value="NITRILASE"/>
    <property type="match status" value="1"/>
</dbReference>
<dbReference type="Pfam" id="PF00795">
    <property type="entry name" value="CN_hydrolase"/>
    <property type="match status" value="1"/>
</dbReference>
<accession>A0AAN9YNV5</accession>
<evidence type="ECO:0000313" key="3">
    <source>
        <dbReference type="EMBL" id="KAK7749312.1"/>
    </source>
</evidence>
<dbReference type="SUPFAM" id="SSF56317">
    <property type="entry name" value="Carbon-nitrogen hydrolase"/>
    <property type="match status" value="1"/>
</dbReference>
<evidence type="ECO:0000313" key="4">
    <source>
        <dbReference type="Proteomes" id="UP001320420"/>
    </source>
</evidence>
<dbReference type="PANTHER" id="PTHR46044:SF1">
    <property type="entry name" value="CN HYDROLASE DOMAIN-CONTAINING PROTEIN"/>
    <property type="match status" value="1"/>
</dbReference>
<dbReference type="InterPro" id="IPR036526">
    <property type="entry name" value="C-N_Hydrolase_sf"/>
</dbReference>
<gene>
    <name evidence="3" type="primary">NIT1_2</name>
    <name evidence="3" type="ORF">SLS62_008281</name>
</gene>
<reference evidence="3 4" key="1">
    <citation type="submission" date="2024-02" db="EMBL/GenBank/DDBJ databases">
        <title>De novo assembly and annotation of 12 fungi associated with fruit tree decline syndrome in Ontario, Canada.</title>
        <authorList>
            <person name="Sulman M."/>
            <person name="Ellouze W."/>
            <person name="Ilyukhin E."/>
        </authorList>
    </citation>
    <scope>NUCLEOTIDE SEQUENCE [LARGE SCALE GENOMIC DNA]</scope>
    <source>
        <strain evidence="3 4">M11/M66-122</strain>
    </source>
</reference>
<keyword evidence="4" id="KW-1185">Reference proteome</keyword>
<dbReference type="PROSITE" id="PS50263">
    <property type="entry name" value="CN_HYDROLASE"/>
    <property type="match status" value="1"/>
</dbReference>
<dbReference type="InterPro" id="IPR003010">
    <property type="entry name" value="C-N_Hydrolase"/>
</dbReference>
<dbReference type="GO" id="GO:0003824">
    <property type="term" value="F:catalytic activity"/>
    <property type="evidence" value="ECO:0007669"/>
    <property type="project" value="InterPro"/>
</dbReference>
<feature type="domain" description="CN hydrolase" evidence="2">
    <location>
        <begin position="8"/>
        <end position="162"/>
    </location>
</feature>
<comment type="similarity">
    <text evidence="1">Belongs to the carbon-nitrogen hydrolase superfamily. Nitrilase family.</text>
</comment>
<dbReference type="Gene3D" id="3.60.110.10">
    <property type="entry name" value="Carbon-nitrogen hydrolase"/>
    <property type="match status" value="1"/>
</dbReference>
<evidence type="ECO:0000256" key="1">
    <source>
        <dbReference type="ARBA" id="ARBA00008129"/>
    </source>
</evidence>
<comment type="caution">
    <text evidence="3">The sequence shown here is derived from an EMBL/GenBank/DDBJ whole genome shotgun (WGS) entry which is preliminary data.</text>
</comment>
<name>A0AAN9YNV5_9PEZI</name>
<sequence length="162" mass="17415">MASSSRSVKVAAIQAAPVSFDLARSLQKLTALTADAAAGGADLVVFPEAFLSAYPWRYAFDATIGAREPRGREWFAKYFDSAVAIPSPEFDVISKAAKTHRVYLQVGVIEKDGGTLYCAALLFDREGKMILKHRKPQSAWSGAGEPVTGSELFKLTSGRSAL</sequence>